<reference evidence="2" key="1">
    <citation type="submission" date="2020-07" db="EMBL/GenBank/DDBJ databases">
        <title>Huge and variable diversity of episymbiotic CPR bacteria and DPANN archaea in groundwater ecosystems.</title>
        <authorList>
            <person name="He C.Y."/>
            <person name="Keren R."/>
            <person name="Whittaker M."/>
            <person name="Farag I.F."/>
            <person name="Doudna J."/>
            <person name="Cate J.H.D."/>
            <person name="Banfield J.F."/>
        </authorList>
    </citation>
    <scope>NUCLEOTIDE SEQUENCE</scope>
    <source>
        <strain evidence="2">NC_groundwater_1482_Ag_S-0.65um_47_24</strain>
    </source>
</reference>
<evidence type="ECO:0000313" key="3">
    <source>
        <dbReference type="Proteomes" id="UP000772181"/>
    </source>
</evidence>
<comment type="caution">
    <text evidence="2">The sequence shown here is derived from an EMBL/GenBank/DDBJ whole genome shotgun (WGS) entry which is preliminary data.</text>
</comment>
<dbReference type="Proteomes" id="UP000772181">
    <property type="component" value="Unassembled WGS sequence"/>
</dbReference>
<name>A0A933GPC4_UNCTE</name>
<feature type="domain" description="Polymerase beta nucleotidyltransferase" evidence="1">
    <location>
        <begin position="5"/>
        <end position="110"/>
    </location>
</feature>
<accession>A0A933GPC4</accession>
<organism evidence="2 3">
    <name type="scientific">Tectimicrobiota bacterium</name>
    <dbReference type="NCBI Taxonomy" id="2528274"/>
    <lineage>
        <taxon>Bacteria</taxon>
        <taxon>Pseudomonadati</taxon>
        <taxon>Nitrospinota/Tectimicrobiota group</taxon>
        <taxon>Candidatus Tectimicrobiota</taxon>
    </lineage>
</organism>
<dbReference type="PANTHER" id="PTHR43852:SF4">
    <property type="entry name" value="NUCLEOTIDYLTRANSFERASE"/>
    <property type="match status" value="1"/>
</dbReference>
<evidence type="ECO:0000259" key="1">
    <source>
        <dbReference type="Pfam" id="PF18765"/>
    </source>
</evidence>
<proteinExistence type="predicted"/>
<dbReference type="EMBL" id="JACQWF010000372">
    <property type="protein sequence ID" value="MBI4596394.1"/>
    <property type="molecule type" value="Genomic_DNA"/>
</dbReference>
<sequence length="157" mass="17277">MEWGKQIKSIAERFDLAALYVFGSQARAIAARVAQEDLSCQGTLNAASDVDVGVLPAKGGILSAEAKVLLTMELEELFGVLRVDLLAIPEADSFLAVNIIRGERLFCQDQDRGDEYELYLLRRAGDLAPLERERIALILGESVRLVSRGRANDSREN</sequence>
<dbReference type="InterPro" id="IPR041633">
    <property type="entry name" value="Polbeta"/>
</dbReference>
<evidence type="ECO:0000313" key="2">
    <source>
        <dbReference type="EMBL" id="MBI4596394.1"/>
    </source>
</evidence>
<protein>
    <submittedName>
        <fullName evidence="2">Nucleotidyltransferase domain-containing protein</fullName>
    </submittedName>
</protein>
<dbReference type="Gene3D" id="3.30.460.10">
    <property type="entry name" value="Beta Polymerase, domain 2"/>
    <property type="match status" value="1"/>
</dbReference>
<dbReference type="InterPro" id="IPR052930">
    <property type="entry name" value="TA_antitoxin_MntA"/>
</dbReference>
<dbReference type="PANTHER" id="PTHR43852">
    <property type="entry name" value="NUCLEOTIDYLTRANSFERASE"/>
    <property type="match status" value="1"/>
</dbReference>
<dbReference type="InterPro" id="IPR043519">
    <property type="entry name" value="NT_sf"/>
</dbReference>
<dbReference type="AlphaFoldDB" id="A0A933GPC4"/>
<dbReference type="SUPFAM" id="SSF81301">
    <property type="entry name" value="Nucleotidyltransferase"/>
    <property type="match status" value="1"/>
</dbReference>
<dbReference type="Pfam" id="PF18765">
    <property type="entry name" value="Polbeta"/>
    <property type="match status" value="1"/>
</dbReference>
<gene>
    <name evidence="2" type="ORF">HY730_08475</name>
</gene>